<evidence type="ECO:0000313" key="4">
    <source>
        <dbReference type="Proteomes" id="UP001652741"/>
    </source>
</evidence>
<dbReference type="Gene3D" id="2.60.40.10">
    <property type="entry name" value="Immunoglobulins"/>
    <property type="match status" value="1"/>
</dbReference>
<keyword evidence="2" id="KW-0732">Signal</keyword>
<dbReference type="GeneID" id="106604891"/>
<feature type="domain" description="Ig-like" evidence="3">
    <location>
        <begin position="96"/>
        <end position="172"/>
    </location>
</feature>
<evidence type="ECO:0000259" key="3">
    <source>
        <dbReference type="PROSITE" id="PS50835"/>
    </source>
</evidence>
<protein>
    <recommendedName>
        <fullName evidence="3">Ig-like domain-containing protein</fullName>
    </recommendedName>
</protein>
<proteinExistence type="predicted"/>
<dbReference type="RefSeq" id="XP_045575371.1">
    <property type="nucleotide sequence ID" value="XM_045719415.1"/>
</dbReference>
<accession>A0ABM3EWE3</accession>
<feature type="chain" id="PRO_5045665918" description="Ig-like domain-containing protein" evidence="2">
    <location>
        <begin position="34"/>
        <end position="229"/>
    </location>
</feature>
<keyword evidence="4" id="KW-1185">Reference proteome</keyword>
<dbReference type="InterPro" id="IPR007110">
    <property type="entry name" value="Ig-like_dom"/>
</dbReference>
<name>A0ABM3EWE3_SALSA</name>
<reference evidence="5" key="1">
    <citation type="submission" date="2025-08" db="UniProtKB">
        <authorList>
            <consortium name="RefSeq"/>
        </authorList>
    </citation>
    <scope>IDENTIFICATION</scope>
</reference>
<feature type="transmembrane region" description="Helical" evidence="1">
    <location>
        <begin position="176"/>
        <end position="203"/>
    </location>
</feature>
<evidence type="ECO:0000313" key="5">
    <source>
        <dbReference type="RefSeq" id="XP_045575371.1"/>
    </source>
</evidence>
<dbReference type="Proteomes" id="UP001652741">
    <property type="component" value="Chromosome ssa05"/>
</dbReference>
<evidence type="ECO:0000256" key="1">
    <source>
        <dbReference type="SAM" id="Phobius"/>
    </source>
</evidence>
<dbReference type="PROSITE" id="PS50835">
    <property type="entry name" value="IG_LIKE"/>
    <property type="match status" value="1"/>
</dbReference>
<feature type="signal peptide" evidence="2">
    <location>
        <begin position="1"/>
        <end position="33"/>
    </location>
</feature>
<dbReference type="InterPro" id="IPR036179">
    <property type="entry name" value="Ig-like_dom_sf"/>
</dbReference>
<dbReference type="SUPFAM" id="SSF48726">
    <property type="entry name" value="Immunoglobulin"/>
    <property type="match status" value="1"/>
</dbReference>
<gene>
    <name evidence="5" type="primary">LOC106604891</name>
</gene>
<dbReference type="InterPro" id="IPR013783">
    <property type="entry name" value="Ig-like_fold"/>
</dbReference>
<organism evidence="4 5">
    <name type="scientific">Salmo salar</name>
    <name type="common">Atlantic salmon</name>
    <dbReference type="NCBI Taxonomy" id="8030"/>
    <lineage>
        <taxon>Eukaryota</taxon>
        <taxon>Metazoa</taxon>
        <taxon>Chordata</taxon>
        <taxon>Craniata</taxon>
        <taxon>Vertebrata</taxon>
        <taxon>Euteleostomi</taxon>
        <taxon>Actinopterygii</taxon>
        <taxon>Neopterygii</taxon>
        <taxon>Teleostei</taxon>
        <taxon>Protacanthopterygii</taxon>
        <taxon>Salmoniformes</taxon>
        <taxon>Salmonidae</taxon>
        <taxon>Salmoninae</taxon>
        <taxon>Salmo</taxon>
    </lineage>
</organism>
<keyword evidence="1" id="KW-1133">Transmembrane helix</keyword>
<evidence type="ECO:0000256" key="2">
    <source>
        <dbReference type="SAM" id="SignalP"/>
    </source>
</evidence>
<keyword evidence="1" id="KW-0812">Transmembrane</keyword>
<sequence>MTSPVCQMVPMKTMTGTGLYSLACLLMISSVRSTCVPLECLRCDIIPSPEVSGNHKADEAICEHLCSNTTQCLNTTDVENCIKDFEVFLNTSYGFEVEEGDDLTMECAHDLPVRDHDLLVFVWLKDGLPLKGENNSTVTLERIGIDTPAEGKYTCTIQSPCGNFTSDPEELEFKDLTAVIIVICGVSAVVLVLALGMGIKLMLQKDFAKTKTRMQQNTQNLQNTANTTE</sequence>
<keyword evidence="1" id="KW-0472">Membrane</keyword>